<dbReference type="PANTHER" id="PTHR43143:SF1">
    <property type="entry name" value="SERINE_THREONINE-PROTEIN PHOSPHATASE CPPED1"/>
    <property type="match status" value="1"/>
</dbReference>
<feature type="non-terminal residue" evidence="1">
    <location>
        <position position="70"/>
    </location>
</feature>
<dbReference type="Gene3D" id="3.60.21.10">
    <property type="match status" value="1"/>
</dbReference>
<name>A0A6G3WMY3_9ACTN</name>
<dbReference type="PANTHER" id="PTHR43143">
    <property type="entry name" value="METALLOPHOSPHOESTERASE, CALCINEURIN SUPERFAMILY"/>
    <property type="match status" value="1"/>
</dbReference>
<dbReference type="AlphaFoldDB" id="A0A6G3WMY3"/>
<proteinExistence type="predicted"/>
<gene>
    <name evidence="1" type="ORF">G3M58_09460</name>
</gene>
<comment type="caution">
    <text evidence="1">The sequence shown here is derived from an EMBL/GenBank/DDBJ whole genome shotgun (WGS) entry which is preliminary data.</text>
</comment>
<accession>A0A6G3WMY3</accession>
<feature type="non-terminal residue" evidence="1">
    <location>
        <position position="1"/>
    </location>
</feature>
<dbReference type="EMBL" id="JAAGMN010001097">
    <property type="protein sequence ID" value="NEE06670.1"/>
    <property type="molecule type" value="Genomic_DNA"/>
</dbReference>
<reference evidence="1" key="1">
    <citation type="submission" date="2020-01" db="EMBL/GenBank/DDBJ databases">
        <title>Insect and environment-associated Actinomycetes.</title>
        <authorList>
            <person name="Currrie C."/>
            <person name="Chevrette M."/>
            <person name="Carlson C."/>
            <person name="Stubbendieck R."/>
            <person name="Wendt-Pienkowski E."/>
        </authorList>
    </citation>
    <scope>NUCLEOTIDE SEQUENCE</scope>
    <source>
        <strain evidence="1">SID7499</strain>
    </source>
</reference>
<dbReference type="InterPro" id="IPR029052">
    <property type="entry name" value="Metallo-depent_PP-like"/>
</dbReference>
<dbReference type="SUPFAM" id="SSF56300">
    <property type="entry name" value="Metallo-dependent phosphatases"/>
    <property type="match status" value="1"/>
</dbReference>
<protein>
    <submittedName>
        <fullName evidence="1">Alkaline phosphatase</fullName>
    </submittedName>
</protein>
<sequence>KTHPVPGNHEAYDDWDNQDEVAYRQYFGDRATPQGKMWYSYDYGNWHFVALNSNRFDEREQLDWLKADLA</sequence>
<evidence type="ECO:0000313" key="1">
    <source>
        <dbReference type="EMBL" id="NEE06670.1"/>
    </source>
</evidence>
<organism evidence="1">
    <name type="scientific">Streptomyces sp. SID7499</name>
    <dbReference type="NCBI Taxonomy" id="2706086"/>
    <lineage>
        <taxon>Bacteria</taxon>
        <taxon>Bacillati</taxon>
        <taxon>Actinomycetota</taxon>
        <taxon>Actinomycetes</taxon>
        <taxon>Kitasatosporales</taxon>
        <taxon>Streptomycetaceae</taxon>
        <taxon>Streptomyces</taxon>
    </lineage>
</organism>
<dbReference type="InterPro" id="IPR051918">
    <property type="entry name" value="STPP_CPPED1"/>
</dbReference>